<dbReference type="PANTHER" id="PTHR31248:SF28">
    <property type="entry name" value="PROTEIN CYSTEINE-RICH TRANSMEMBRANE MODULE 10"/>
    <property type="match status" value="1"/>
</dbReference>
<accession>A0ABQ8FKV1</accession>
<evidence type="ECO:0000313" key="3">
    <source>
        <dbReference type="Proteomes" id="UP001648503"/>
    </source>
</evidence>
<dbReference type="Proteomes" id="UP001648503">
    <property type="component" value="Unassembled WGS sequence"/>
</dbReference>
<evidence type="ECO:0000313" key="2">
    <source>
        <dbReference type="EMBL" id="KAH6598600.1"/>
    </source>
</evidence>
<sequence>MADKGIYDGAAPAYGSSQQGGYNSGQPPYAQQQQGYPQQGYPQQGYPQQGYPQQGYPQQGYPQQGYPQQGYPPQQQQPGMHHISSSCSATIHRGLPRLYLYNNRVARSQKLAKLPVVASCLAPVSVVVVANKFQG</sequence>
<dbReference type="PANTHER" id="PTHR31248">
    <property type="entry name" value="DOMAIN PROTEIN, PUTATIVE (AFU_ORTHOLOGUE AFUA_5G04290)-RELATED"/>
    <property type="match status" value="1"/>
</dbReference>
<name>A0ABQ8FKV1_9FUNG</name>
<evidence type="ECO:0000256" key="1">
    <source>
        <dbReference type="SAM" id="MobiDB-lite"/>
    </source>
</evidence>
<proteinExistence type="predicted"/>
<organism evidence="2 3">
    <name type="scientific">Batrachochytrium salamandrivorans</name>
    <dbReference type="NCBI Taxonomy" id="1357716"/>
    <lineage>
        <taxon>Eukaryota</taxon>
        <taxon>Fungi</taxon>
        <taxon>Fungi incertae sedis</taxon>
        <taxon>Chytridiomycota</taxon>
        <taxon>Chytridiomycota incertae sedis</taxon>
        <taxon>Chytridiomycetes</taxon>
        <taxon>Rhizophydiales</taxon>
        <taxon>Rhizophydiales incertae sedis</taxon>
        <taxon>Batrachochytrium</taxon>
    </lineage>
</organism>
<reference evidence="2 3" key="1">
    <citation type="submission" date="2021-02" db="EMBL/GenBank/DDBJ databases">
        <title>Variation within the Batrachochytrium salamandrivorans European outbreak.</title>
        <authorList>
            <person name="Kelly M."/>
            <person name="Pasmans F."/>
            <person name="Shea T.P."/>
            <person name="Munoz J.F."/>
            <person name="Carranza S."/>
            <person name="Cuomo C.A."/>
            <person name="Martel A."/>
        </authorList>
    </citation>
    <scope>NUCLEOTIDE SEQUENCE [LARGE SCALE GENOMIC DNA]</scope>
    <source>
        <strain evidence="2 3">AMFP18/2</strain>
    </source>
</reference>
<keyword evidence="3" id="KW-1185">Reference proteome</keyword>
<gene>
    <name evidence="2" type="ORF">BASA50_003638</name>
</gene>
<protein>
    <recommendedName>
        <fullName evidence="4">Rhodopsin</fullName>
    </recommendedName>
</protein>
<dbReference type="EMBL" id="JAFCIX010000102">
    <property type="protein sequence ID" value="KAH6598600.1"/>
    <property type="molecule type" value="Genomic_DNA"/>
</dbReference>
<evidence type="ECO:0008006" key="4">
    <source>
        <dbReference type="Google" id="ProtNLM"/>
    </source>
</evidence>
<feature type="region of interest" description="Disordered" evidence="1">
    <location>
        <begin position="1"/>
        <end position="85"/>
    </location>
</feature>
<comment type="caution">
    <text evidence="2">The sequence shown here is derived from an EMBL/GenBank/DDBJ whole genome shotgun (WGS) entry which is preliminary data.</text>
</comment>
<feature type="compositionally biased region" description="Low complexity" evidence="1">
    <location>
        <begin position="14"/>
        <end position="79"/>
    </location>
</feature>